<dbReference type="PANTHER" id="PTHR33209">
    <property type="entry name" value="PROTEASE 4"/>
    <property type="match status" value="1"/>
</dbReference>
<keyword evidence="5" id="KW-0732">Signal</keyword>
<dbReference type="CDD" id="cd07023">
    <property type="entry name" value="S49_Sppa_N_C"/>
    <property type="match status" value="1"/>
</dbReference>
<dbReference type="EMBL" id="CP101717">
    <property type="protein sequence ID" value="WLD59276.1"/>
    <property type="molecule type" value="Genomic_DNA"/>
</dbReference>
<protein>
    <submittedName>
        <fullName evidence="7">S49 family peptidase</fullName>
    </submittedName>
</protein>
<evidence type="ECO:0000256" key="3">
    <source>
        <dbReference type="ARBA" id="ARBA00022801"/>
    </source>
</evidence>
<evidence type="ECO:0000256" key="2">
    <source>
        <dbReference type="ARBA" id="ARBA00022670"/>
    </source>
</evidence>
<keyword evidence="4" id="KW-0720">Serine protease</keyword>
<comment type="similarity">
    <text evidence="1">Belongs to the peptidase S49 family.</text>
</comment>
<feature type="domain" description="Peptidase S49" evidence="6">
    <location>
        <begin position="582"/>
        <end position="744"/>
    </location>
</feature>
<dbReference type="CDD" id="cd07018">
    <property type="entry name" value="S49_SppA_67K_type"/>
    <property type="match status" value="1"/>
</dbReference>
<dbReference type="Gene3D" id="6.20.330.10">
    <property type="match status" value="1"/>
</dbReference>
<dbReference type="InterPro" id="IPR002142">
    <property type="entry name" value="Peptidase_S49"/>
</dbReference>
<evidence type="ECO:0000259" key="6">
    <source>
        <dbReference type="Pfam" id="PF01343"/>
    </source>
</evidence>
<dbReference type="SUPFAM" id="SSF52096">
    <property type="entry name" value="ClpP/crotonase"/>
    <property type="match status" value="2"/>
</dbReference>
<evidence type="ECO:0000256" key="4">
    <source>
        <dbReference type="ARBA" id="ARBA00022825"/>
    </source>
</evidence>
<dbReference type="Gene3D" id="3.90.226.10">
    <property type="entry name" value="2-enoyl-CoA Hydratase, Chain A, domain 1"/>
    <property type="match status" value="2"/>
</dbReference>
<feature type="domain" description="Peptidase S49" evidence="6">
    <location>
        <begin position="343"/>
        <end position="494"/>
    </location>
</feature>
<dbReference type="GO" id="GO:0008236">
    <property type="term" value="F:serine-type peptidase activity"/>
    <property type="evidence" value="ECO:0007669"/>
    <property type="project" value="UniProtKB-KW"/>
</dbReference>
<evidence type="ECO:0000313" key="7">
    <source>
        <dbReference type="EMBL" id="WLD59276.1"/>
    </source>
</evidence>
<dbReference type="RefSeq" id="WP_304996567.1">
    <property type="nucleotide sequence ID" value="NZ_CP101717.1"/>
</dbReference>
<evidence type="ECO:0000256" key="5">
    <source>
        <dbReference type="SAM" id="SignalP"/>
    </source>
</evidence>
<organism evidence="7">
    <name type="scientific">Salinispirillum sp. LH 10-3-1</name>
    <dbReference type="NCBI Taxonomy" id="2952525"/>
    <lineage>
        <taxon>Bacteria</taxon>
        <taxon>Pseudomonadati</taxon>
        <taxon>Pseudomonadota</taxon>
        <taxon>Gammaproteobacteria</taxon>
        <taxon>Oceanospirillales</taxon>
        <taxon>Saccharospirillaceae</taxon>
        <taxon>Salinispirillum</taxon>
    </lineage>
</organism>
<dbReference type="AlphaFoldDB" id="A0AB38YIV0"/>
<dbReference type="InterPro" id="IPR047217">
    <property type="entry name" value="S49_SppA_67K_type_N"/>
</dbReference>
<sequence length="818" mass="89464">MTSRTASAALSTLFICTLAHAEGIGFQRYYEKNEFLLASPGALKFGHYGYDNPAGLHHLKQGDILFSWTSDDFLYDDQRWNTVLAAPGVSFTFGRDNRGAEQVRDYTLAMGGGTDDAAAGFSIGWYRGDTDTQDLRTHFTLGTLTRPSRNTSIGLTGTIATDTRYYEGTADVAYRPLGSTLLTVFADYATGNDQGLTGGQWSAGGVSEVLPGIRVAGRYFDSGALTAGLQISFGHAGISAQSHHPEKNNASYQSYAVRLGAWDRNLMDALVQRQDRYLELTLNQEITYQTFGIFDRRHALLDTLRYIEAARQDDTIGGIVINTTQLQVPAALAWEIKDSLDDFRASGKQVVLYIENGGMTELLLSSAADVVFMDPAGTLTLPGFVSGTTYVADLLAHWGVGVDEFRNLEYKTAFENLSRYEMSDPDREQRQAIIDGFYALWQTSMENGRGLSADDFDRLIDRGIYLSPQDLVNAGVVNKLARYTDVDDVLEKMAGSSHTLVSPSGLSLFRTPLDNHWGPAHRIAVLYATGMTATDMGMRTRQLARNLEALREDDSIKAVVIRVDSPGGGILAADLLAEQVKETQAQKPVVISMGSLATSGGYWVAMHAGTLVAAPNTITGSIGVTGVRLWDNGLGQRLNLNSDFVSRGASSDVGFGIGLPLLGIALPHRDLTTEERAGIMQRIDGWYDDFVTQAAEARSKPHTRMRELAAGRIYTGTQAQELGLIDDIGNLSFAIDLARQQAGISPKDKILVVEGPARNVSALNELRYLVMANHPVSWAQNNAAYHHEYLQFLVEQRGQPMVLLPYEYFGEAVRYDGN</sequence>
<keyword evidence="2" id="KW-0645">Protease</keyword>
<proteinExistence type="inferred from homology"/>
<dbReference type="InterPro" id="IPR047272">
    <property type="entry name" value="S49_SppA_C"/>
</dbReference>
<reference evidence="7" key="1">
    <citation type="submission" date="2022-07" db="EMBL/GenBank/DDBJ databases">
        <title>Complete genome sequence of Salinispirillum sp. LH10-3-1 capable of multiple carbohydrate inversion isolated from a soda lake.</title>
        <authorList>
            <person name="Liu J."/>
            <person name="Zhai Y."/>
            <person name="Zhang H."/>
            <person name="Yang H."/>
            <person name="Qu J."/>
            <person name="Li J."/>
        </authorList>
    </citation>
    <scope>NUCLEOTIDE SEQUENCE</scope>
    <source>
        <strain evidence="7">LH 10-3-1</strain>
    </source>
</reference>
<gene>
    <name evidence="7" type="ORF">NFC81_05715</name>
</gene>
<dbReference type="PANTHER" id="PTHR33209:SF1">
    <property type="entry name" value="PEPTIDASE S49 DOMAIN-CONTAINING PROTEIN"/>
    <property type="match status" value="1"/>
</dbReference>
<dbReference type="InterPro" id="IPR029045">
    <property type="entry name" value="ClpP/crotonase-like_dom_sf"/>
</dbReference>
<evidence type="ECO:0000256" key="1">
    <source>
        <dbReference type="ARBA" id="ARBA00008683"/>
    </source>
</evidence>
<dbReference type="GO" id="GO:0006508">
    <property type="term" value="P:proteolysis"/>
    <property type="evidence" value="ECO:0007669"/>
    <property type="project" value="UniProtKB-KW"/>
</dbReference>
<accession>A0AB38YIV0</accession>
<name>A0AB38YIV0_9GAMM</name>
<feature type="signal peptide" evidence="5">
    <location>
        <begin position="1"/>
        <end position="21"/>
    </location>
</feature>
<keyword evidence="3" id="KW-0378">Hydrolase</keyword>
<dbReference type="Pfam" id="PF01343">
    <property type="entry name" value="Peptidase_S49"/>
    <property type="match status" value="2"/>
</dbReference>
<feature type="chain" id="PRO_5044226202" evidence="5">
    <location>
        <begin position="22"/>
        <end position="818"/>
    </location>
</feature>